<proteinExistence type="predicted"/>
<dbReference type="SUPFAM" id="SSF81901">
    <property type="entry name" value="HCP-like"/>
    <property type="match status" value="2"/>
</dbReference>
<dbReference type="PANTHER" id="PTHR19959:SF119">
    <property type="entry name" value="FUNGAL LIPASE-LIKE DOMAIN-CONTAINING PROTEIN"/>
    <property type="match status" value="1"/>
</dbReference>
<keyword evidence="1" id="KW-0472">Membrane</keyword>
<dbReference type="Proteomes" id="UP000054007">
    <property type="component" value="Unassembled WGS sequence"/>
</dbReference>
<organism evidence="3 4">
    <name type="scientific">Cylindrobasidium torrendii FP15055 ss-10</name>
    <dbReference type="NCBI Taxonomy" id="1314674"/>
    <lineage>
        <taxon>Eukaryota</taxon>
        <taxon>Fungi</taxon>
        <taxon>Dikarya</taxon>
        <taxon>Basidiomycota</taxon>
        <taxon>Agaricomycotina</taxon>
        <taxon>Agaricomycetes</taxon>
        <taxon>Agaricomycetidae</taxon>
        <taxon>Agaricales</taxon>
        <taxon>Marasmiineae</taxon>
        <taxon>Physalacriaceae</taxon>
        <taxon>Cylindrobasidium</taxon>
    </lineage>
</organism>
<dbReference type="Pfam" id="PF12770">
    <property type="entry name" value="CHAT"/>
    <property type="match status" value="1"/>
</dbReference>
<feature type="transmembrane region" description="Helical" evidence="1">
    <location>
        <begin position="7"/>
        <end position="26"/>
    </location>
</feature>
<dbReference type="PANTHER" id="PTHR19959">
    <property type="entry name" value="KINESIN LIGHT CHAIN"/>
    <property type="match status" value="1"/>
</dbReference>
<evidence type="ECO:0000256" key="1">
    <source>
        <dbReference type="SAM" id="Phobius"/>
    </source>
</evidence>
<dbReference type="OrthoDB" id="9991317at2759"/>
<reference evidence="3 4" key="1">
    <citation type="journal article" date="2015" name="Fungal Genet. Biol.">
        <title>Evolution of novel wood decay mechanisms in Agaricales revealed by the genome sequences of Fistulina hepatica and Cylindrobasidium torrendii.</title>
        <authorList>
            <person name="Floudas D."/>
            <person name="Held B.W."/>
            <person name="Riley R."/>
            <person name="Nagy L.G."/>
            <person name="Koehler G."/>
            <person name="Ransdell A.S."/>
            <person name="Younus H."/>
            <person name="Chow J."/>
            <person name="Chiniquy J."/>
            <person name="Lipzen A."/>
            <person name="Tritt A."/>
            <person name="Sun H."/>
            <person name="Haridas S."/>
            <person name="LaButti K."/>
            <person name="Ohm R.A."/>
            <person name="Kues U."/>
            <person name="Blanchette R.A."/>
            <person name="Grigoriev I.V."/>
            <person name="Minto R.E."/>
            <person name="Hibbett D.S."/>
        </authorList>
    </citation>
    <scope>NUCLEOTIDE SEQUENCE [LARGE SCALE GENOMIC DNA]</scope>
    <source>
        <strain evidence="3 4">FP15055 ss-10</strain>
    </source>
</reference>
<dbReference type="Pfam" id="PF13374">
    <property type="entry name" value="TPR_10"/>
    <property type="match status" value="1"/>
</dbReference>
<protein>
    <submittedName>
        <fullName evidence="3">HCP-like protein</fullName>
    </submittedName>
</protein>
<evidence type="ECO:0000259" key="2">
    <source>
        <dbReference type="Pfam" id="PF12770"/>
    </source>
</evidence>
<keyword evidence="1" id="KW-1133">Transmembrane helix</keyword>
<dbReference type="STRING" id="1314674.A0A0D7BF98"/>
<dbReference type="InterPro" id="IPR011990">
    <property type="entry name" value="TPR-like_helical_dom_sf"/>
</dbReference>
<accession>A0A0D7BF98</accession>
<keyword evidence="4" id="KW-1185">Reference proteome</keyword>
<dbReference type="Gene3D" id="1.25.40.10">
    <property type="entry name" value="Tetratricopeptide repeat domain"/>
    <property type="match status" value="2"/>
</dbReference>
<sequence length="1024" mass="112997">MTFCAELAIFLLYYPVQVVIFLASLVKDSDPLAGSLLDLAARYFEYRFQQDHKPGDISEAITLRRRVDGDFSSDTDRSLQLWALGIDLQHRYDLLADPADERDAINTMLDAANSAPTDDENKSNMFCLLSKIFVKRFERDRQLTDIEDAITLMRAAVDSADGHPNRAGFLSDLGAAHSTRFRLTGQPFDIEEAITMQWKAFELTPEDDVVNQAACLSNLGNSHRRRHREQGNRKDLEDAISLQRRAAQMIPDGHPSKPSHLGNLGGLYTIRFKQFGDLGDIEEAILLNGRAVEASHHNPGHIDNLAWSYLCRFERLGEPVDIDQAVSLCRQAAELFPDGDPAKPAHLSNLGNAYDTRFKHLLILSDAEEAITSHRQAVSHTQAGHLELADRTSNLGNAYTNRFRLLLEGDPDDIAEAIKLHRQAVSITPDSHPNKAAYLDNLGNGLVARFQRYGMREDIEEAIEVQRLAVKLTPEGDFHRPYSLLGLGTCYLASLRSTPSPSTFVAASKAFSAAAYTAGPASVQFDAATDLKTIHEEFPDLSGSRQDLLAAHGRILELIPQVAWMGFSVSRRYTELSRIGHAASAATAAALTAGDTDKALVWFEGGRAVVWNQMMNLRTPLDGLREMYPQHADRLQQLSMELEQGGSRNHGLVFDSDVLESTTPEGHARNHRLLADKYTNSSTRSERFPGAMTSSDLAAFKTYSLRARWGTSLGRAGVRTHNYRATVQRGWDSEEGDPYSILADLWDVVVGPILQFIDHHLRLNKSDRLPRVTWCTSGALSFLPLHAAGRYGHPGDQNAFDTVISSYSPTLANLIPCPQPRRSGGRKIVVVAQPATPGATPLPGTAAEAQRIRSIVRPESLSLLMDSSGTADAVLKSLQEYDWIHLACHGMQDTLDPSQSALLLYDRALTLEELGSTRTVIGELAFLSACESAVGDEKVPDEVVHLAAGMLAVGFRSVVATMWTIEDGIAPMVAEVFYRTLIKDTEARGMMDSAYALHVAIERVRDKVGVEQFIAWVPFVHYGI</sequence>
<dbReference type="InterPro" id="IPR024983">
    <property type="entry name" value="CHAT_dom"/>
</dbReference>
<keyword evidence="1" id="KW-0812">Transmembrane</keyword>
<dbReference type="EMBL" id="KN880506">
    <property type="protein sequence ID" value="KIY68286.1"/>
    <property type="molecule type" value="Genomic_DNA"/>
</dbReference>
<evidence type="ECO:0000313" key="4">
    <source>
        <dbReference type="Proteomes" id="UP000054007"/>
    </source>
</evidence>
<evidence type="ECO:0000313" key="3">
    <source>
        <dbReference type="EMBL" id="KIY68286.1"/>
    </source>
</evidence>
<feature type="domain" description="CHAT" evidence="2">
    <location>
        <begin position="742"/>
        <end position="1023"/>
    </location>
</feature>
<gene>
    <name evidence="3" type="ORF">CYLTODRAFT_453723</name>
</gene>
<dbReference type="AlphaFoldDB" id="A0A0D7BF98"/>
<name>A0A0D7BF98_9AGAR</name>